<evidence type="ECO:0000256" key="14">
    <source>
        <dbReference type="ARBA" id="ARBA00023157"/>
    </source>
</evidence>
<evidence type="ECO:0000256" key="16">
    <source>
        <dbReference type="PROSITE-ProRule" id="PRU00175"/>
    </source>
</evidence>
<evidence type="ECO:0000256" key="12">
    <source>
        <dbReference type="ARBA" id="ARBA00023121"/>
    </source>
</evidence>
<evidence type="ECO:0000313" key="22">
    <source>
        <dbReference type="Proteomes" id="UP001168877"/>
    </source>
</evidence>
<dbReference type="GO" id="GO:0006869">
    <property type="term" value="P:lipid transport"/>
    <property type="evidence" value="ECO:0007669"/>
    <property type="project" value="InterPro"/>
</dbReference>
<dbReference type="CDD" id="cd01960">
    <property type="entry name" value="nsLTP1"/>
    <property type="match status" value="1"/>
</dbReference>
<evidence type="ECO:0000256" key="4">
    <source>
        <dbReference type="ARBA" id="ARBA00009748"/>
    </source>
</evidence>
<feature type="domain" description="RING-type" evidence="20">
    <location>
        <begin position="261"/>
        <end position="303"/>
    </location>
</feature>
<dbReference type="InterPro" id="IPR000528">
    <property type="entry name" value="Plant_nsLTP"/>
</dbReference>
<dbReference type="PRINTS" id="PR00382">
    <property type="entry name" value="LIPIDTRNSFER"/>
</dbReference>
<feature type="chain" id="PRO_5041306322" description="Non-specific lipid-transfer protein" evidence="19">
    <location>
        <begin position="33"/>
        <end position="344"/>
    </location>
</feature>
<dbReference type="EMBL" id="JAUESC010000383">
    <property type="protein sequence ID" value="KAK0585615.1"/>
    <property type="molecule type" value="Genomic_DNA"/>
</dbReference>
<keyword evidence="12 17" id="KW-0446">Lipid-binding</keyword>
<comment type="similarity">
    <text evidence="4 17">Belongs to the plant LTP family.</text>
</comment>
<dbReference type="GO" id="GO:0016020">
    <property type="term" value="C:membrane"/>
    <property type="evidence" value="ECO:0007669"/>
    <property type="project" value="UniProtKB-SubCell"/>
</dbReference>
<keyword evidence="19" id="KW-0732">Signal</keyword>
<evidence type="ECO:0000256" key="6">
    <source>
        <dbReference type="ARBA" id="ARBA00022679"/>
    </source>
</evidence>
<keyword evidence="8" id="KW-0479">Metal-binding</keyword>
<evidence type="ECO:0000256" key="13">
    <source>
        <dbReference type="ARBA" id="ARBA00023136"/>
    </source>
</evidence>
<dbReference type="InterPro" id="IPR016140">
    <property type="entry name" value="Bifunc_inhib/LTP/seed_store"/>
</dbReference>
<dbReference type="SMART" id="SM00499">
    <property type="entry name" value="AAI"/>
    <property type="match status" value="1"/>
</dbReference>
<comment type="caution">
    <text evidence="21">The sequence shown here is derived from an EMBL/GenBank/DDBJ whole genome shotgun (WGS) entry which is preliminary data.</text>
</comment>
<keyword evidence="11 18" id="KW-1133">Transmembrane helix</keyword>
<dbReference type="InterPro" id="IPR013083">
    <property type="entry name" value="Znf_RING/FYVE/PHD"/>
</dbReference>
<evidence type="ECO:0000256" key="15">
    <source>
        <dbReference type="ARBA" id="ARBA00024209"/>
    </source>
</evidence>
<proteinExistence type="inferred from homology"/>
<dbReference type="PROSITE" id="PS50089">
    <property type="entry name" value="ZF_RING_2"/>
    <property type="match status" value="1"/>
</dbReference>
<dbReference type="GO" id="GO:0016567">
    <property type="term" value="P:protein ubiquitination"/>
    <property type="evidence" value="ECO:0007669"/>
    <property type="project" value="InterPro"/>
</dbReference>
<dbReference type="GO" id="GO:0061630">
    <property type="term" value="F:ubiquitin protein ligase activity"/>
    <property type="evidence" value="ECO:0007669"/>
    <property type="project" value="UniProtKB-EC"/>
</dbReference>
<keyword evidence="16" id="KW-0863">Zinc-finger</keyword>
<evidence type="ECO:0000256" key="10">
    <source>
        <dbReference type="ARBA" id="ARBA00022833"/>
    </source>
</evidence>
<dbReference type="CDD" id="cd16461">
    <property type="entry name" value="RING-H2_EL5-like"/>
    <property type="match status" value="1"/>
</dbReference>
<name>A0AA39SAH5_ACESA</name>
<dbReference type="Proteomes" id="UP001168877">
    <property type="component" value="Unassembled WGS sequence"/>
</dbReference>
<comment type="catalytic activity">
    <reaction evidence="1">
        <text>S-ubiquitinyl-[E2 ubiquitin-conjugating enzyme]-L-cysteine + [acceptor protein]-L-lysine = [E2 ubiquitin-conjugating enzyme]-L-cysteine + N(6)-ubiquitinyl-[acceptor protein]-L-lysine.</text>
        <dbReference type="EC" id="2.3.2.27"/>
    </reaction>
</comment>
<dbReference type="GO" id="GO:0008270">
    <property type="term" value="F:zinc ion binding"/>
    <property type="evidence" value="ECO:0007669"/>
    <property type="project" value="UniProtKB-KW"/>
</dbReference>
<keyword evidence="13 18" id="KW-0472">Membrane</keyword>
<reference evidence="21" key="2">
    <citation type="submission" date="2023-06" db="EMBL/GenBank/DDBJ databases">
        <authorList>
            <person name="Swenson N.G."/>
            <person name="Wegrzyn J.L."/>
            <person name="Mcevoy S.L."/>
        </authorList>
    </citation>
    <scope>NUCLEOTIDE SEQUENCE</scope>
    <source>
        <strain evidence="21">NS2018</strain>
        <tissue evidence="21">Leaf</tissue>
    </source>
</reference>
<dbReference type="SUPFAM" id="SSF57850">
    <property type="entry name" value="RING/U-box"/>
    <property type="match status" value="1"/>
</dbReference>
<gene>
    <name evidence="21" type="ORF">LWI29_031375</name>
</gene>
<dbReference type="AlphaFoldDB" id="A0AA39SAH5"/>
<protein>
    <recommendedName>
        <fullName evidence="17">Non-specific lipid-transfer protein</fullName>
    </recommendedName>
</protein>
<dbReference type="InterPro" id="IPR044602">
    <property type="entry name" value="ATL10/ATL72-79-like"/>
</dbReference>
<keyword evidence="10" id="KW-0862">Zinc</keyword>
<dbReference type="SMART" id="SM01197">
    <property type="entry name" value="FANCL_C"/>
    <property type="match status" value="1"/>
</dbReference>
<dbReference type="Pfam" id="PF00234">
    <property type="entry name" value="Tryp_alpha_amyl"/>
    <property type="match status" value="1"/>
</dbReference>
<evidence type="ECO:0000256" key="18">
    <source>
        <dbReference type="SAM" id="Phobius"/>
    </source>
</evidence>
<dbReference type="Pfam" id="PF13639">
    <property type="entry name" value="zf-RING_2"/>
    <property type="match status" value="1"/>
</dbReference>
<evidence type="ECO:0000256" key="2">
    <source>
        <dbReference type="ARBA" id="ARBA00003211"/>
    </source>
</evidence>
<organism evidence="21 22">
    <name type="scientific">Acer saccharum</name>
    <name type="common">Sugar maple</name>
    <dbReference type="NCBI Taxonomy" id="4024"/>
    <lineage>
        <taxon>Eukaryota</taxon>
        <taxon>Viridiplantae</taxon>
        <taxon>Streptophyta</taxon>
        <taxon>Embryophyta</taxon>
        <taxon>Tracheophyta</taxon>
        <taxon>Spermatophyta</taxon>
        <taxon>Magnoliopsida</taxon>
        <taxon>eudicotyledons</taxon>
        <taxon>Gunneridae</taxon>
        <taxon>Pentapetalae</taxon>
        <taxon>rosids</taxon>
        <taxon>malvids</taxon>
        <taxon>Sapindales</taxon>
        <taxon>Sapindaceae</taxon>
        <taxon>Hippocastanoideae</taxon>
        <taxon>Acereae</taxon>
        <taxon>Acer</taxon>
    </lineage>
</organism>
<evidence type="ECO:0000256" key="1">
    <source>
        <dbReference type="ARBA" id="ARBA00000900"/>
    </source>
</evidence>
<dbReference type="FunFam" id="1.10.110.10:FF:000002">
    <property type="entry name" value="Non-specific lipid-transfer protein"/>
    <property type="match status" value="1"/>
</dbReference>
<dbReference type="SUPFAM" id="SSF47699">
    <property type="entry name" value="Bifunctional inhibitor/lipid-transfer protein/seed storage 2S albumin"/>
    <property type="match status" value="1"/>
</dbReference>
<accession>A0AA39SAH5</accession>
<dbReference type="SMART" id="SM00184">
    <property type="entry name" value="RING"/>
    <property type="match status" value="1"/>
</dbReference>
<keyword evidence="7 18" id="KW-0812">Transmembrane</keyword>
<dbReference type="InterPro" id="IPR036312">
    <property type="entry name" value="Bifun_inhib/LTP/seed_sf"/>
</dbReference>
<keyword evidence="14" id="KW-1015">Disulfide bond</keyword>
<evidence type="ECO:0000256" key="8">
    <source>
        <dbReference type="ARBA" id="ARBA00022723"/>
    </source>
</evidence>
<dbReference type="Gene3D" id="3.30.40.10">
    <property type="entry name" value="Zinc/RING finger domain, C3HC4 (zinc finger)"/>
    <property type="match status" value="1"/>
</dbReference>
<dbReference type="PANTHER" id="PTHR46905:SF21">
    <property type="entry name" value="RING-TYPE E3 UBIQUITIN TRANSFERASE"/>
    <property type="match status" value="1"/>
</dbReference>
<keyword evidence="5 17" id="KW-0813">Transport</keyword>
<keyword evidence="22" id="KW-1185">Reference proteome</keyword>
<dbReference type="PANTHER" id="PTHR46905">
    <property type="entry name" value="RING-H2 FINGER PROTEIN ATL78"/>
    <property type="match status" value="1"/>
</dbReference>
<dbReference type="Gene3D" id="1.10.110.10">
    <property type="entry name" value="Plant lipid-transfer and hydrophobic proteins"/>
    <property type="match status" value="1"/>
</dbReference>
<dbReference type="InterPro" id="IPR001841">
    <property type="entry name" value="Znf_RING"/>
</dbReference>
<comment type="function">
    <text evidence="2 17">Plant non-specific lipid-transfer proteins transfer phospholipids as well as galactolipids across membranes. May play a role in wax or cutin deposition in the cell walls of expanding epidermal cells and certain secretory tissues.</text>
</comment>
<sequence>MAAAASSVNVLKLQACLVLVSMLVIAPKCTKAAMTCGQVVNSLTPCITYVANGGAVPPECCNGVRTIYNAARTTDDRQTVCKCMKQAINGVPYTGFNLGLAAGLPGKCGVNIPYQISPSIDCDRYHLFQLRNKLYQIWKFGGPLKKIIKTLPSMNLHRRLFDTELSVAPTNGNSSHDGYLNETSFDTNMVIILAALLCALICALGLNSIVRCALRCSHRFYLESPEQTEARLAGTGLKKRDLRQIPVAVYRDGLDIPDTDCPICLGEFLDGEKVRVLPKCNHGFHVRCIDTWLLSHSSCPNCRHSLLEKTATKAKVEEVTGDRPPENSTGQPSGAVVINITEEG</sequence>
<evidence type="ECO:0000259" key="20">
    <source>
        <dbReference type="PROSITE" id="PS50089"/>
    </source>
</evidence>
<reference evidence="21" key="1">
    <citation type="journal article" date="2022" name="Plant J.">
        <title>Strategies of tolerance reflected in two North American maple genomes.</title>
        <authorList>
            <person name="McEvoy S.L."/>
            <person name="Sezen U.U."/>
            <person name="Trouern-Trend A."/>
            <person name="McMahon S.M."/>
            <person name="Schaberg P.G."/>
            <person name="Yang J."/>
            <person name="Wegrzyn J.L."/>
            <person name="Swenson N.G."/>
        </authorList>
    </citation>
    <scope>NUCLEOTIDE SEQUENCE</scope>
    <source>
        <strain evidence="21">NS2018</strain>
    </source>
</reference>
<evidence type="ECO:0000256" key="5">
    <source>
        <dbReference type="ARBA" id="ARBA00022448"/>
    </source>
</evidence>
<evidence type="ECO:0000256" key="17">
    <source>
        <dbReference type="RuleBase" id="RU000628"/>
    </source>
</evidence>
<keyword evidence="9" id="KW-0833">Ubl conjugation pathway</keyword>
<evidence type="ECO:0000313" key="21">
    <source>
        <dbReference type="EMBL" id="KAK0585615.1"/>
    </source>
</evidence>
<evidence type="ECO:0000256" key="3">
    <source>
        <dbReference type="ARBA" id="ARBA00004167"/>
    </source>
</evidence>
<dbReference type="GO" id="GO:0008289">
    <property type="term" value="F:lipid binding"/>
    <property type="evidence" value="ECO:0007669"/>
    <property type="project" value="UniProtKB-KW"/>
</dbReference>
<feature type="transmembrane region" description="Helical" evidence="18">
    <location>
        <begin position="189"/>
        <end position="210"/>
    </location>
</feature>
<comment type="subcellular location">
    <subcellularLocation>
        <location evidence="3">Membrane</location>
        <topology evidence="3">Single-pass membrane protein</topology>
    </subcellularLocation>
</comment>
<keyword evidence="6" id="KW-0808">Transferase</keyword>
<evidence type="ECO:0000256" key="9">
    <source>
        <dbReference type="ARBA" id="ARBA00022786"/>
    </source>
</evidence>
<evidence type="ECO:0000256" key="11">
    <source>
        <dbReference type="ARBA" id="ARBA00022989"/>
    </source>
</evidence>
<feature type="signal peptide" evidence="19">
    <location>
        <begin position="1"/>
        <end position="32"/>
    </location>
</feature>
<evidence type="ECO:0000256" key="19">
    <source>
        <dbReference type="SAM" id="SignalP"/>
    </source>
</evidence>
<evidence type="ECO:0000256" key="7">
    <source>
        <dbReference type="ARBA" id="ARBA00022692"/>
    </source>
</evidence>
<comment type="similarity">
    <text evidence="15">Belongs to the RING-type zinc finger family. ATL subfamily.</text>
</comment>